<sequence length="213" mass="24100">MKYTALIVAAGSGSRMGLGYNKMLYQFDNGKTILETTVDIFLNDQRCEQVVVVGSEQDIEQYQKLLINDRITFTIGGKTRQESVYHGLLKTTMPYVLIHDGARPWLSMDCINRLLECLKEHDACLLMVPAKDTIKQVENGKVVKTLQRSLLWQAQTPQAFSTELILKCHELAIEKQFEATDDAQLVEVCSDVDVHVVEGSYDNLKVTTIEDIR</sequence>
<dbReference type="GO" id="GO:0019288">
    <property type="term" value="P:isopentenyl diphosphate biosynthetic process, methylerythritol 4-phosphate pathway"/>
    <property type="evidence" value="ECO:0007669"/>
    <property type="project" value="UniProtKB-UniRule"/>
</dbReference>
<dbReference type="InterPro" id="IPR029044">
    <property type="entry name" value="Nucleotide-diphossugar_trans"/>
</dbReference>
<dbReference type="PROSITE" id="PS01295">
    <property type="entry name" value="ISPD"/>
    <property type="match status" value="1"/>
</dbReference>
<evidence type="ECO:0000313" key="9">
    <source>
        <dbReference type="Proteomes" id="UP000515856"/>
    </source>
</evidence>
<dbReference type="PANTHER" id="PTHR32125">
    <property type="entry name" value="2-C-METHYL-D-ERYTHRITOL 4-PHOSPHATE CYTIDYLYLTRANSFERASE, CHLOROPLASTIC"/>
    <property type="match status" value="1"/>
</dbReference>
<dbReference type="PANTHER" id="PTHR32125:SF4">
    <property type="entry name" value="2-C-METHYL-D-ERYTHRITOL 4-PHOSPHATE CYTIDYLYLTRANSFERASE, CHLOROPLASTIC"/>
    <property type="match status" value="1"/>
</dbReference>
<dbReference type="NCBIfam" id="TIGR00453">
    <property type="entry name" value="ispD"/>
    <property type="match status" value="1"/>
</dbReference>
<dbReference type="EMBL" id="CP060636">
    <property type="protein sequence ID" value="QNM12671.1"/>
    <property type="molecule type" value="Genomic_DNA"/>
</dbReference>
<dbReference type="SUPFAM" id="SSF53448">
    <property type="entry name" value="Nucleotide-diphospho-sugar transferases"/>
    <property type="match status" value="1"/>
</dbReference>
<dbReference type="GO" id="GO:0050518">
    <property type="term" value="F:2-C-methyl-D-erythritol 4-phosphate cytidylyltransferase activity"/>
    <property type="evidence" value="ECO:0007669"/>
    <property type="project" value="UniProtKB-UniRule"/>
</dbReference>
<comment type="function">
    <text evidence="7">Catalyzes the formation of 4-diphosphocytidyl-2-C-methyl-D-erythritol from CTP and 2-C-methyl-D-erythritol 4-phosphate (MEP).</text>
</comment>
<feature type="site" description="Transition state stabilizer" evidence="7">
    <location>
        <position position="15"/>
    </location>
</feature>
<feature type="site" description="Positions MEP for the nucleophilic attack" evidence="7">
    <location>
        <position position="205"/>
    </location>
</feature>
<proteinExistence type="inferred from homology"/>
<dbReference type="InterPro" id="IPR018294">
    <property type="entry name" value="ISPD_synthase_CS"/>
</dbReference>
<evidence type="ECO:0000313" key="8">
    <source>
        <dbReference type="EMBL" id="QNM12671.1"/>
    </source>
</evidence>
<reference evidence="8 9" key="1">
    <citation type="submission" date="2020-08" db="EMBL/GenBank/DDBJ databases">
        <authorList>
            <person name="Liu C."/>
            <person name="Sun Q."/>
        </authorList>
    </citation>
    <scope>NUCLEOTIDE SEQUENCE [LARGE SCALE GENOMIC DNA]</scope>
    <source>
        <strain evidence="8 9">NSJ-61</strain>
    </source>
</reference>
<feature type="site" description="Transition state stabilizer" evidence="7">
    <location>
        <position position="22"/>
    </location>
</feature>
<dbReference type="UniPathway" id="UPA00056">
    <property type="reaction ID" value="UER00093"/>
</dbReference>
<dbReference type="Pfam" id="PF01128">
    <property type="entry name" value="IspD"/>
    <property type="match status" value="1"/>
</dbReference>
<dbReference type="InterPro" id="IPR050088">
    <property type="entry name" value="IspD/TarI_cytidylyltransf_bact"/>
</dbReference>
<dbReference type="InterPro" id="IPR034683">
    <property type="entry name" value="IspD/TarI"/>
</dbReference>
<dbReference type="Gene3D" id="3.90.550.10">
    <property type="entry name" value="Spore Coat Polysaccharide Biosynthesis Protein SpsA, Chain A"/>
    <property type="match status" value="1"/>
</dbReference>
<evidence type="ECO:0000256" key="5">
    <source>
        <dbReference type="ARBA" id="ARBA00022695"/>
    </source>
</evidence>
<dbReference type="FunFam" id="3.90.550.10:FF:000003">
    <property type="entry name" value="2-C-methyl-D-erythritol 4-phosphate cytidylyltransferase"/>
    <property type="match status" value="1"/>
</dbReference>
<organism evidence="8 9">
    <name type="scientific">[Eubacterium] hominis</name>
    <dbReference type="NCBI Taxonomy" id="2764325"/>
    <lineage>
        <taxon>Bacteria</taxon>
        <taxon>Bacillati</taxon>
        <taxon>Bacillota</taxon>
        <taxon>Erysipelotrichia</taxon>
        <taxon>Erysipelotrichales</taxon>
        <taxon>Erysipelotrichaceae</taxon>
        <taxon>Amedibacillus</taxon>
    </lineage>
</organism>
<comment type="pathway">
    <text evidence="2 7">Isoprenoid biosynthesis; isopentenyl diphosphate biosynthesis via DXP pathway; isopentenyl diphosphate from 1-deoxy-D-xylulose 5-phosphate: step 2/6.</text>
</comment>
<keyword evidence="5 7" id="KW-0548">Nucleotidyltransferase</keyword>
<evidence type="ECO:0000256" key="1">
    <source>
        <dbReference type="ARBA" id="ARBA00001282"/>
    </source>
</evidence>
<gene>
    <name evidence="7 8" type="primary">ispD</name>
    <name evidence="8" type="ORF">H9Q80_01580</name>
</gene>
<keyword evidence="6 7" id="KW-0414">Isoprene biosynthesis</keyword>
<dbReference type="KEGG" id="ehn:H9Q80_01580"/>
<evidence type="ECO:0000256" key="6">
    <source>
        <dbReference type="ARBA" id="ARBA00023229"/>
    </source>
</evidence>
<protein>
    <recommendedName>
        <fullName evidence="7">2-C-methyl-D-erythritol 4-phosphate cytidylyltransferase</fullName>
        <ecNumber evidence="7">2.7.7.60</ecNumber>
    </recommendedName>
    <alternativeName>
        <fullName evidence="7">4-diphosphocytidyl-2C-methyl-D-erythritol synthase</fullName>
    </alternativeName>
    <alternativeName>
        <fullName evidence="7">MEP cytidylyltransferase</fullName>
        <shortName evidence="7">MCT</shortName>
    </alternativeName>
</protein>
<keyword evidence="9" id="KW-1185">Reference proteome</keyword>
<evidence type="ECO:0000256" key="2">
    <source>
        <dbReference type="ARBA" id="ARBA00004787"/>
    </source>
</evidence>
<dbReference type="EC" id="2.7.7.60" evidence="7"/>
<dbReference type="Proteomes" id="UP000515856">
    <property type="component" value="Chromosome"/>
</dbReference>
<dbReference type="RefSeq" id="WP_117455849.1">
    <property type="nucleotide sequence ID" value="NZ_CP060636.1"/>
</dbReference>
<keyword evidence="4 7" id="KW-0808">Transferase</keyword>
<comment type="similarity">
    <text evidence="3 7">Belongs to the IspD/TarI cytidylyltransferase family. IspD subfamily.</text>
</comment>
<comment type="catalytic activity">
    <reaction evidence="1 7">
        <text>2-C-methyl-D-erythritol 4-phosphate + CTP + H(+) = 4-CDP-2-C-methyl-D-erythritol + diphosphate</text>
        <dbReference type="Rhea" id="RHEA:13429"/>
        <dbReference type="ChEBI" id="CHEBI:15378"/>
        <dbReference type="ChEBI" id="CHEBI:33019"/>
        <dbReference type="ChEBI" id="CHEBI:37563"/>
        <dbReference type="ChEBI" id="CHEBI:57823"/>
        <dbReference type="ChEBI" id="CHEBI:58262"/>
        <dbReference type="EC" id="2.7.7.60"/>
    </reaction>
</comment>
<name>A0A7G9GPD9_9FIRM</name>
<feature type="site" description="Positions MEP for the nucleophilic attack" evidence="7">
    <location>
        <position position="148"/>
    </location>
</feature>
<evidence type="ECO:0000256" key="7">
    <source>
        <dbReference type="HAMAP-Rule" id="MF_00108"/>
    </source>
</evidence>
<dbReference type="CDD" id="cd02516">
    <property type="entry name" value="CDP-ME_synthetase"/>
    <property type="match status" value="1"/>
</dbReference>
<dbReference type="InterPro" id="IPR001228">
    <property type="entry name" value="IspD"/>
</dbReference>
<accession>A0A7G9GPD9</accession>
<dbReference type="AlphaFoldDB" id="A0A7G9GPD9"/>
<dbReference type="HAMAP" id="MF_00108">
    <property type="entry name" value="IspD"/>
    <property type="match status" value="1"/>
</dbReference>
<evidence type="ECO:0000256" key="4">
    <source>
        <dbReference type="ARBA" id="ARBA00022679"/>
    </source>
</evidence>
<evidence type="ECO:0000256" key="3">
    <source>
        <dbReference type="ARBA" id="ARBA00009789"/>
    </source>
</evidence>